<dbReference type="AlphaFoldDB" id="A0A238H522"/>
<dbReference type="PANTHER" id="PTHR36251">
    <property type="entry name" value="FELS-1 PROPHAGE HOST SPECIFICITY PROTEIN-RELATED"/>
    <property type="match status" value="1"/>
</dbReference>
<sequence length="1228" mass="132822">MGEIVGYKKGGGGGRGPVEAPDSARSISYARVLDILSEGEIEGPVNGLQSVFLDGTPMENADGTRNFPGASVEFRPGSQDQDYIPGFPAVENEIGVGVELRSDAPFMRAVTNLDLSAVRVRLSTPQFQRIDESTGDVSGYRVEYQIEVATDGGAYQLMLKSAFDFKTSSKYERSHRINLPPAQRGWMLRVTRLTANANSTRIADVMTIESVTEIIDAKLRYPNTALAGVMVDASQFQRVPTRSYRARGRRIRVPSNYDPQTRAYVGAWDGTFKVAYSNNPAWVYYDLALHQRYGMGHRIAPAQLDRYELYRIAQYCDELVPDGKGGVEPRMTCNVYIQTRADAFKVLSDLASVFRGMTYWSASKIWTVADMPADPVYTYTAGNVIGGKFVRQGTDRKTRYTVALVSWCDPANRYQQAVEPVEDRDGKLRYGVRQTEITAFGCTSQGQAHRLGKHALLTSRMETQEVAFSVGLDGVFARPGQVIRIADAALAGRPISGRIHAVNGRTITVDRDPIVKRGDTLIVNLPTGRNEARVVAAVQGRDMTVASDWSTPPQAEAVWAVESADLALPTYRVVSVAEKSDAQSIQFEIRAVQHEPGKFDNVDFGTRIEDRPITIIPPSVQPPPTNVRVSSYSRIDQGLAVTAMVIAWDGVQGAVQYEVHWRKDNGDWILAGRTGAASIEVPSIYAGQYVARVVAINAMNVPSLPAMSVATDLKGKTTPPPAVTFLRATSLVMAISLEWGFPEGALDTQRTEIWRSATPSRDDAQKLGDFAYPQHLYTLDDLRSGAEIYFWARLVDRSGNVGPWYPEGAGILGRASADAGPILEYLHGKIDKEQLAKDLKSEIEGATTFASEARQSLQQLANAVGDVKSEVERVDGVVAKWEPEWAGATTGSAGDETKLAGAWTTYSALTDAMSAVARRVDRVASIAGNSAAQIRIEQVTRVNETEAMAQKIETTEATMNSKLGQVSAAVQQNSEAVTNIDGKVKAYYTVKVQMTADGRMYGAGMAIGVDNNNGVAQTQILFQADRFALLSMANGTSYAPFVIENGDVFINRGFIGNGWITNAHIGDMQVSTAKIADAAITSAKIQNAAIGNAHIANGAIDNAKIREASIRTAHIQEAQIDTLRIAGNAVTTGASFTSPGSDVTFNYQTSGGPFVIVFGGQALSTNVGVSLYVDGTYYPNATIQSPVAGGGGYGVYAGIWGAGNHSIRVLNMAAGDHKLGATIFEFKR</sequence>
<feature type="region of interest" description="Disordered" evidence="1">
    <location>
        <begin position="1"/>
        <end position="21"/>
    </location>
</feature>
<dbReference type="InterPro" id="IPR055385">
    <property type="entry name" value="GpJ_HDII-ins2"/>
</dbReference>
<evidence type="ECO:0000259" key="3">
    <source>
        <dbReference type="Pfam" id="PF13550"/>
    </source>
</evidence>
<feature type="domain" description="Tip attachment protein J central straight fiber" evidence="2">
    <location>
        <begin position="969"/>
        <end position="1075"/>
    </location>
</feature>
<evidence type="ECO:0000259" key="4">
    <source>
        <dbReference type="Pfam" id="PF24801"/>
    </source>
</evidence>
<name>A0A238H522_9BURK</name>
<feature type="domain" description="Tip attachment protein J" evidence="3">
    <location>
        <begin position="342"/>
        <end position="502"/>
    </location>
</feature>
<organism evidence="5 6">
    <name type="scientific">Burkholderia singularis</name>
    <dbReference type="NCBI Taxonomy" id="1503053"/>
    <lineage>
        <taxon>Bacteria</taxon>
        <taxon>Pseudomonadati</taxon>
        <taxon>Pseudomonadota</taxon>
        <taxon>Betaproteobacteria</taxon>
        <taxon>Burkholderiales</taxon>
        <taxon>Burkholderiaceae</taxon>
        <taxon>Burkholderia</taxon>
        <taxon>pseudomallei group</taxon>
    </lineage>
</organism>
<proteinExistence type="predicted"/>
<evidence type="ECO:0000313" key="6">
    <source>
        <dbReference type="Proteomes" id="UP000198460"/>
    </source>
</evidence>
<gene>
    <name evidence="5" type="ORF">BSIN_3394</name>
</gene>
<dbReference type="Pfam" id="PF09327">
    <property type="entry name" value="Phage_Tail_Tip"/>
    <property type="match status" value="1"/>
</dbReference>
<dbReference type="InterPro" id="IPR053171">
    <property type="entry name" value="Viral_Tip_Attach_Protein"/>
</dbReference>
<dbReference type="InterPro" id="IPR015406">
    <property type="entry name" value="GpJ_CSF"/>
</dbReference>
<dbReference type="Pfam" id="PF24801">
    <property type="entry name" value="FNIII-A_GpJ"/>
    <property type="match status" value="1"/>
</dbReference>
<dbReference type="PANTHER" id="PTHR36251:SF2">
    <property type="entry name" value="GIFSY-2 PROPHAGE HOST SPECIFICITY PROTEIN J, PHAGE LAMBDA"/>
    <property type="match status" value="1"/>
</dbReference>
<dbReference type="Gene3D" id="2.160.10.20">
    <property type="entry name" value="Insect antifreeze protein"/>
    <property type="match status" value="1"/>
</dbReference>
<dbReference type="EMBL" id="FXAN01000053">
    <property type="protein sequence ID" value="SMG00324.1"/>
    <property type="molecule type" value="Genomic_DNA"/>
</dbReference>
<protein>
    <submittedName>
        <fullName evidence="5">Phage tail fiber protein</fullName>
    </submittedName>
</protein>
<dbReference type="Proteomes" id="UP000198460">
    <property type="component" value="Unassembled WGS sequence"/>
</dbReference>
<reference evidence="5 6" key="1">
    <citation type="submission" date="2017-04" db="EMBL/GenBank/DDBJ databases">
        <authorList>
            <person name="Afonso C.L."/>
            <person name="Miller P.J."/>
            <person name="Scott M.A."/>
            <person name="Spackman E."/>
            <person name="Goraichik I."/>
            <person name="Dimitrov K.M."/>
            <person name="Suarez D.L."/>
            <person name="Swayne D.E."/>
        </authorList>
    </citation>
    <scope>NUCLEOTIDE SEQUENCE [LARGE SCALE GENOMIC DNA]</scope>
    <source>
        <strain evidence="5">LMG 28154</strain>
    </source>
</reference>
<evidence type="ECO:0000313" key="5">
    <source>
        <dbReference type="EMBL" id="SMG00324.1"/>
    </source>
</evidence>
<dbReference type="Pfam" id="PF13550">
    <property type="entry name" value="Phage-tail_3"/>
    <property type="match status" value="1"/>
</dbReference>
<evidence type="ECO:0000256" key="1">
    <source>
        <dbReference type="SAM" id="MobiDB-lite"/>
    </source>
</evidence>
<dbReference type="RefSeq" id="WP_089340567.1">
    <property type="nucleotide sequence ID" value="NZ_FXAN01000053.1"/>
</dbReference>
<feature type="domain" description="Tip attachment protein J HDII-ins2" evidence="4">
    <location>
        <begin position="90"/>
        <end position="217"/>
    </location>
</feature>
<evidence type="ECO:0000259" key="2">
    <source>
        <dbReference type="Pfam" id="PF09327"/>
    </source>
</evidence>
<accession>A0A238H522</accession>
<dbReference type="InterPro" id="IPR032876">
    <property type="entry name" value="J_dom"/>
</dbReference>